<dbReference type="Gene3D" id="1.10.569.10">
    <property type="entry name" value="Aldehyde Ferredoxin Oxidoreductase Protein, subunit A, domain 2"/>
    <property type="match status" value="1"/>
</dbReference>
<protein>
    <submittedName>
        <fullName evidence="11">Aldehyde:ferredoxin oxidoreductase</fullName>
        <ecNumber evidence="11">1.2.7.5</ecNumber>
    </submittedName>
</protein>
<dbReference type="PANTHER" id="PTHR30038">
    <property type="entry name" value="ALDEHYDE FERREDOXIN OXIDOREDUCTASE"/>
    <property type="match status" value="1"/>
</dbReference>
<evidence type="ECO:0000259" key="10">
    <source>
        <dbReference type="SMART" id="SM00790"/>
    </source>
</evidence>
<feature type="region of interest" description="Disordered" evidence="9">
    <location>
        <begin position="270"/>
        <end position="301"/>
    </location>
</feature>
<feature type="compositionally biased region" description="Basic and acidic residues" evidence="9">
    <location>
        <begin position="612"/>
        <end position="627"/>
    </location>
</feature>
<keyword evidence="7" id="KW-0411">Iron-sulfur</keyword>
<keyword evidence="12" id="KW-1185">Reference proteome</keyword>
<evidence type="ECO:0000256" key="5">
    <source>
        <dbReference type="ARBA" id="ARBA00023002"/>
    </source>
</evidence>
<proteinExistence type="inferred from homology"/>
<dbReference type="InterPro" id="IPR001203">
    <property type="entry name" value="OxRdtase_Ald_Fedxn_C"/>
</dbReference>
<evidence type="ECO:0000256" key="2">
    <source>
        <dbReference type="ARBA" id="ARBA00011032"/>
    </source>
</evidence>
<dbReference type="InterPro" id="IPR013984">
    <property type="entry name" value="Ald_Fedxn_OxRdtase_dom2"/>
</dbReference>
<dbReference type="InterPro" id="IPR013983">
    <property type="entry name" value="Ald_Fedxn_OxRdtase_N"/>
</dbReference>
<accession>A0A343TNV8</accession>
<dbReference type="InterPro" id="IPR036021">
    <property type="entry name" value="Tungsten_al_ferr_oxy-like_C"/>
</dbReference>
<dbReference type="GeneID" id="37879539"/>
<dbReference type="PANTHER" id="PTHR30038:SF7">
    <property type="entry name" value="TUNGSTEN-CONTAINING GLYCERALDEHYDE-3-PHOSPHATE:FERREDOXIN OXIDOREDUCTASE"/>
    <property type="match status" value="1"/>
</dbReference>
<keyword evidence="3" id="KW-0004">4Fe-4S</keyword>
<dbReference type="Gene3D" id="1.10.599.10">
    <property type="entry name" value="Aldehyde Ferredoxin Oxidoreductase Protein, subunit A, domain 3"/>
    <property type="match status" value="1"/>
</dbReference>
<comment type="cofactor">
    <cofactor evidence="8">
        <name>tungstopterin</name>
        <dbReference type="ChEBI" id="CHEBI:30402"/>
    </cofactor>
</comment>
<dbReference type="GO" id="GO:0009055">
    <property type="term" value="F:electron transfer activity"/>
    <property type="evidence" value="ECO:0007669"/>
    <property type="project" value="InterPro"/>
</dbReference>
<dbReference type="InterPro" id="IPR036503">
    <property type="entry name" value="Ald_Fedxn_OxRdtase_N_sf"/>
</dbReference>
<evidence type="ECO:0000256" key="6">
    <source>
        <dbReference type="ARBA" id="ARBA00023004"/>
    </source>
</evidence>
<feature type="region of interest" description="Disordered" evidence="9">
    <location>
        <begin position="541"/>
        <end position="560"/>
    </location>
</feature>
<dbReference type="Pfam" id="PF02730">
    <property type="entry name" value="AFOR_N"/>
    <property type="match status" value="1"/>
</dbReference>
<evidence type="ECO:0000256" key="7">
    <source>
        <dbReference type="ARBA" id="ARBA00023014"/>
    </source>
</evidence>
<dbReference type="SUPFAM" id="SSF56228">
    <property type="entry name" value="Aldehyde ferredoxin oxidoreductase, N-terminal domain"/>
    <property type="match status" value="1"/>
</dbReference>
<dbReference type="GO" id="GO:0046872">
    <property type="term" value="F:metal ion binding"/>
    <property type="evidence" value="ECO:0007669"/>
    <property type="project" value="UniProtKB-KW"/>
</dbReference>
<evidence type="ECO:0000256" key="9">
    <source>
        <dbReference type="SAM" id="MobiDB-lite"/>
    </source>
</evidence>
<comment type="similarity">
    <text evidence="2">Belongs to the AOR/FOR family.</text>
</comment>
<evidence type="ECO:0000256" key="1">
    <source>
        <dbReference type="ARBA" id="ARBA00001966"/>
    </source>
</evidence>
<evidence type="ECO:0000256" key="4">
    <source>
        <dbReference type="ARBA" id="ARBA00022723"/>
    </source>
</evidence>
<dbReference type="OrthoDB" id="30771at2157"/>
<evidence type="ECO:0000313" key="11">
    <source>
        <dbReference type="EMBL" id="AUX10780.1"/>
    </source>
</evidence>
<comment type="cofactor">
    <cofactor evidence="1">
        <name>[4Fe-4S] cluster</name>
        <dbReference type="ChEBI" id="CHEBI:49883"/>
    </cofactor>
</comment>
<dbReference type="GO" id="GO:0051539">
    <property type="term" value="F:4 iron, 4 sulfur cluster binding"/>
    <property type="evidence" value="ECO:0007669"/>
    <property type="project" value="UniProtKB-KW"/>
</dbReference>
<dbReference type="EC" id="1.2.7.5" evidence="11"/>
<keyword evidence="4" id="KW-0479">Metal-binding</keyword>
<name>A0A343TNV8_9EURY</name>
<feature type="domain" description="Aldehyde ferredoxin oxidoreductase N-terminal" evidence="10">
    <location>
        <begin position="5"/>
        <end position="202"/>
    </location>
</feature>
<gene>
    <name evidence="11" type="primary">aor6</name>
    <name evidence="11" type="ORF">AArcSl_3174</name>
</gene>
<feature type="compositionally biased region" description="Basic and acidic residues" evidence="9">
    <location>
        <begin position="270"/>
        <end position="280"/>
    </location>
</feature>
<dbReference type="SUPFAM" id="SSF48310">
    <property type="entry name" value="Aldehyde ferredoxin oxidoreductase, C-terminal domains"/>
    <property type="match status" value="1"/>
</dbReference>
<evidence type="ECO:0000313" key="12">
    <source>
        <dbReference type="Proteomes" id="UP000263012"/>
    </source>
</evidence>
<sequence>MTSTRDAVLRVDLTTGTVRRETVPERWRRDFLGGKGLGARYLYEELSAGVDPWGCENLLGFFVGPLSGYLPGESRYAAVTKSPLTGAFLDSYSGGEFAARLSGSLDDALGLIVVGTADEPVRIELSGGEATVSPAETWGADAATTAAAFPDAAVACVGPAGESGVEYATIASDGGEHHAGRGGAGAVMGAKRLKAIVARDGPPELPPSVETLHEKYADAYEDHDVGRWQAAGETLESIDFANEVGVLPTEGWKRSRFDGADEIGIERARERSTGRERPDDAVPGGFRIDTEEGETVPRGATPMTLGAGLGIDEFDAVAALGGVCDRLGVDVISAGNAVAWAVRAGEKGLVDVDLVFGDEEGIRRLIEAIAYGTEDAPGRSEEASPPWPPELPALLGDGVDTAAEAYGGDDLIPTVKSMELPSYDPRGAAGMALAYATSDRGGCHRRARPIETEVFAADRWGTADRARAVAVAQDVRSVLWSLVADDFAGETMWGDLGAEWLEAIGLEYTPAELAGIGERVWTLVRLFNVREGFDREDDELPTVLTSPIDDGPAAGESIDPGEFDRMLEAYYAMREWGKNGRPTRACLERLDLLDVVDEATPLDDPWTDPPVDPEHFGAAERLGRTVE</sequence>
<dbReference type="InterPro" id="IPR051919">
    <property type="entry name" value="W-dependent_AOR"/>
</dbReference>
<feature type="region of interest" description="Disordered" evidence="9">
    <location>
        <begin position="601"/>
        <end position="627"/>
    </location>
</feature>
<dbReference type="Pfam" id="PF01314">
    <property type="entry name" value="AFOR_C"/>
    <property type="match status" value="1"/>
</dbReference>
<dbReference type="Gene3D" id="3.60.9.10">
    <property type="entry name" value="Aldehyde ferredoxin oxidoreductase, N-terminal domain"/>
    <property type="match status" value="1"/>
</dbReference>
<organism evidence="11 12">
    <name type="scientific">Halalkaliarchaeum desulfuricum</name>
    <dbReference type="NCBI Taxonomy" id="2055893"/>
    <lineage>
        <taxon>Archaea</taxon>
        <taxon>Methanobacteriati</taxon>
        <taxon>Methanobacteriota</taxon>
        <taxon>Stenosarchaea group</taxon>
        <taxon>Halobacteria</taxon>
        <taxon>Halobacteriales</taxon>
        <taxon>Haloferacaceae</taxon>
        <taxon>Halalkaliarchaeum</taxon>
    </lineage>
</organism>
<evidence type="ECO:0000256" key="8">
    <source>
        <dbReference type="ARBA" id="ARBA00049934"/>
    </source>
</evidence>
<dbReference type="InterPro" id="IPR013985">
    <property type="entry name" value="Ald_Fedxn_OxRdtase_dom3"/>
</dbReference>
<dbReference type="Proteomes" id="UP000263012">
    <property type="component" value="Chromosome"/>
</dbReference>
<dbReference type="SMART" id="SM00790">
    <property type="entry name" value="AFOR_N"/>
    <property type="match status" value="1"/>
</dbReference>
<evidence type="ECO:0000256" key="3">
    <source>
        <dbReference type="ARBA" id="ARBA00022485"/>
    </source>
</evidence>
<dbReference type="KEGG" id="hdf:AArcSl_3174"/>
<dbReference type="GO" id="GO:0033726">
    <property type="term" value="F:aldehyde ferredoxin oxidoreductase activity"/>
    <property type="evidence" value="ECO:0007669"/>
    <property type="project" value="UniProtKB-EC"/>
</dbReference>
<reference evidence="12" key="1">
    <citation type="submission" date="2017-11" db="EMBL/GenBank/DDBJ databases">
        <title>Phenotypic and genomic properties of facultatively anaerobic sulfur-reducing natronoarchaea from hypersaline soda lakes.</title>
        <authorList>
            <person name="Sorokin D.Y."/>
            <person name="Kublanov I.V."/>
            <person name="Roman P."/>
            <person name="Sinninghe Damste J.S."/>
            <person name="Golyshin P.N."/>
            <person name="Rojo D."/>
            <person name="Ciordia S."/>
            <person name="Mena M.D.C."/>
            <person name="Ferrer M."/>
            <person name="Messina E."/>
            <person name="Smedile F."/>
            <person name="La Spada G."/>
            <person name="La Cono V."/>
            <person name="Yakimov M.M."/>
        </authorList>
    </citation>
    <scope>NUCLEOTIDE SEQUENCE [LARGE SCALE GENOMIC DNA]</scope>
    <source>
        <strain evidence="12">AArc-Sl</strain>
    </source>
</reference>
<keyword evidence="6" id="KW-0408">Iron</keyword>
<keyword evidence="5 11" id="KW-0560">Oxidoreductase</keyword>
<dbReference type="RefSeq" id="WP_119821396.1">
    <property type="nucleotide sequence ID" value="NZ_CP025066.1"/>
</dbReference>
<dbReference type="EMBL" id="CP025066">
    <property type="protein sequence ID" value="AUX10780.1"/>
    <property type="molecule type" value="Genomic_DNA"/>
</dbReference>
<dbReference type="AlphaFoldDB" id="A0A343TNV8"/>